<keyword evidence="5 6" id="KW-0804">Transcription</keyword>
<dbReference type="GO" id="GO:0003677">
    <property type="term" value="F:DNA binding"/>
    <property type="evidence" value="ECO:0007669"/>
    <property type="project" value="UniProtKB-KW"/>
</dbReference>
<dbReference type="InterPro" id="IPR036388">
    <property type="entry name" value="WH-like_DNA-bd_sf"/>
</dbReference>
<comment type="similarity">
    <text evidence="1 6">Belongs to the sigma-70 factor family. ECF subfamily.</text>
</comment>
<evidence type="ECO:0000313" key="8">
    <source>
        <dbReference type="EMBL" id="HIU38061.1"/>
    </source>
</evidence>
<dbReference type="InterPro" id="IPR000792">
    <property type="entry name" value="Tscrpt_reg_LuxR_C"/>
</dbReference>
<dbReference type="InterPro" id="IPR039425">
    <property type="entry name" value="RNA_pol_sigma-70-like"/>
</dbReference>
<evidence type="ECO:0000256" key="1">
    <source>
        <dbReference type="ARBA" id="ARBA00010641"/>
    </source>
</evidence>
<dbReference type="PROSITE" id="PS01063">
    <property type="entry name" value="SIGMA70_ECF"/>
    <property type="match status" value="1"/>
</dbReference>
<evidence type="ECO:0000259" key="7">
    <source>
        <dbReference type="PROSITE" id="PS00622"/>
    </source>
</evidence>
<keyword evidence="4 6" id="KW-0238">DNA-binding</keyword>
<gene>
    <name evidence="8" type="ORF">IAD18_00135</name>
</gene>
<comment type="caution">
    <text evidence="8">The sequence shown here is derived from an EMBL/GenBank/DDBJ whole genome shotgun (WGS) entry which is preliminary data.</text>
</comment>
<dbReference type="EMBL" id="DVMS01000005">
    <property type="protein sequence ID" value="HIU38061.1"/>
    <property type="molecule type" value="Genomic_DNA"/>
</dbReference>
<evidence type="ECO:0000313" key="9">
    <source>
        <dbReference type="Proteomes" id="UP000824076"/>
    </source>
</evidence>
<protein>
    <recommendedName>
        <fullName evidence="6">RNA polymerase sigma factor</fullName>
    </recommendedName>
</protein>
<dbReference type="Gene3D" id="1.10.10.10">
    <property type="entry name" value="Winged helix-like DNA-binding domain superfamily/Winged helix DNA-binding domain"/>
    <property type="match status" value="1"/>
</dbReference>
<dbReference type="SUPFAM" id="SSF88946">
    <property type="entry name" value="Sigma2 domain of RNA polymerase sigma factors"/>
    <property type="match status" value="1"/>
</dbReference>
<reference evidence="8" key="1">
    <citation type="submission" date="2020-10" db="EMBL/GenBank/DDBJ databases">
        <authorList>
            <person name="Gilroy R."/>
        </authorList>
    </citation>
    <scope>NUCLEOTIDE SEQUENCE</scope>
    <source>
        <strain evidence="8">17073</strain>
    </source>
</reference>
<name>A0A9D1IK35_9BACT</name>
<evidence type="ECO:0000256" key="3">
    <source>
        <dbReference type="ARBA" id="ARBA00023082"/>
    </source>
</evidence>
<evidence type="ECO:0000256" key="5">
    <source>
        <dbReference type="ARBA" id="ARBA00023163"/>
    </source>
</evidence>
<keyword evidence="2 6" id="KW-0805">Transcription regulation</keyword>
<dbReference type="Pfam" id="PF08281">
    <property type="entry name" value="Sigma70_r4_2"/>
    <property type="match status" value="1"/>
</dbReference>
<dbReference type="GO" id="GO:0006352">
    <property type="term" value="P:DNA-templated transcription initiation"/>
    <property type="evidence" value="ECO:0007669"/>
    <property type="project" value="InterPro"/>
</dbReference>
<evidence type="ECO:0000256" key="2">
    <source>
        <dbReference type="ARBA" id="ARBA00023015"/>
    </source>
</evidence>
<dbReference type="Pfam" id="PF04542">
    <property type="entry name" value="Sigma70_r2"/>
    <property type="match status" value="1"/>
</dbReference>
<dbReference type="InterPro" id="IPR013249">
    <property type="entry name" value="RNA_pol_sigma70_r4_t2"/>
</dbReference>
<dbReference type="PROSITE" id="PS00622">
    <property type="entry name" value="HTH_LUXR_1"/>
    <property type="match status" value="1"/>
</dbReference>
<dbReference type="GO" id="GO:0016987">
    <property type="term" value="F:sigma factor activity"/>
    <property type="evidence" value="ECO:0007669"/>
    <property type="project" value="UniProtKB-KW"/>
</dbReference>
<dbReference type="NCBIfam" id="TIGR02937">
    <property type="entry name" value="sigma70-ECF"/>
    <property type="match status" value="1"/>
</dbReference>
<proteinExistence type="inferred from homology"/>
<dbReference type="Gene3D" id="1.10.1740.10">
    <property type="match status" value="1"/>
</dbReference>
<organism evidence="8 9">
    <name type="scientific">Candidatus Limisoma intestinavium</name>
    <dbReference type="NCBI Taxonomy" id="2840856"/>
    <lineage>
        <taxon>Bacteria</taxon>
        <taxon>Pseudomonadati</taxon>
        <taxon>Bacteroidota</taxon>
        <taxon>Bacteroidia</taxon>
        <taxon>Bacteroidales</taxon>
        <taxon>Candidatus Limisoma</taxon>
    </lineage>
</organism>
<keyword evidence="3 6" id="KW-0731">Sigma factor</keyword>
<dbReference type="PANTHER" id="PTHR43133">
    <property type="entry name" value="RNA POLYMERASE ECF-TYPE SIGMA FACTO"/>
    <property type="match status" value="1"/>
</dbReference>
<reference evidence="8" key="2">
    <citation type="journal article" date="2021" name="PeerJ">
        <title>Extensive microbial diversity within the chicken gut microbiome revealed by metagenomics and culture.</title>
        <authorList>
            <person name="Gilroy R."/>
            <person name="Ravi A."/>
            <person name="Getino M."/>
            <person name="Pursley I."/>
            <person name="Horton D.L."/>
            <person name="Alikhan N.F."/>
            <person name="Baker D."/>
            <person name="Gharbi K."/>
            <person name="Hall N."/>
            <person name="Watson M."/>
            <person name="Adriaenssens E.M."/>
            <person name="Foster-Nyarko E."/>
            <person name="Jarju S."/>
            <person name="Secka A."/>
            <person name="Antonio M."/>
            <person name="Oren A."/>
            <person name="Chaudhuri R.R."/>
            <person name="La Ragione R."/>
            <person name="Hildebrand F."/>
            <person name="Pallen M.J."/>
        </authorList>
    </citation>
    <scope>NUCLEOTIDE SEQUENCE</scope>
    <source>
        <strain evidence="8">17073</strain>
    </source>
</reference>
<evidence type="ECO:0000256" key="6">
    <source>
        <dbReference type="RuleBase" id="RU000716"/>
    </source>
</evidence>
<dbReference type="SUPFAM" id="SSF88659">
    <property type="entry name" value="Sigma3 and sigma4 domains of RNA polymerase sigma factors"/>
    <property type="match status" value="1"/>
</dbReference>
<dbReference type="InterPro" id="IPR014284">
    <property type="entry name" value="RNA_pol_sigma-70_dom"/>
</dbReference>
<dbReference type="InterPro" id="IPR013325">
    <property type="entry name" value="RNA_pol_sigma_r2"/>
</dbReference>
<feature type="domain" description="HTH luxR-type" evidence="7">
    <location>
        <begin position="140"/>
        <end position="167"/>
    </location>
</feature>
<accession>A0A9D1IK35</accession>
<dbReference type="InterPro" id="IPR007627">
    <property type="entry name" value="RNA_pol_sigma70_r2"/>
</dbReference>
<dbReference type="Proteomes" id="UP000824076">
    <property type="component" value="Unassembled WGS sequence"/>
</dbReference>
<dbReference type="InterPro" id="IPR013324">
    <property type="entry name" value="RNA_pol_sigma_r3/r4-like"/>
</dbReference>
<dbReference type="CDD" id="cd06171">
    <property type="entry name" value="Sigma70_r4"/>
    <property type="match status" value="1"/>
</dbReference>
<sequence>MRNKFDELRLLARCALSDDRDAFGQIVEAYQSDMRRFFLNLTGGDIALSDDLAQETFLKAYLNIRSFRGLSKFRTWLYRIAYNEFYSWARERKEELAESLPERIGSEPATASNIRIDVAEALKLLTVAERTAVTLFFVEDRPVKEIAAIMGMPEGTVKSHIARAKPKLARFLEDKY</sequence>
<dbReference type="InterPro" id="IPR000838">
    <property type="entry name" value="RNA_pol_sigma70_ECF_CS"/>
</dbReference>
<dbReference type="PANTHER" id="PTHR43133:SF51">
    <property type="entry name" value="RNA POLYMERASE SIGMA FACTOR"/>
    <property type="match status" value="1"/>
</dbReference>
<evidence type="ECO:0000256" key="4">
    <source>
        <dbReference type="ARBA" id="ARBA00023125"/>
    </source>
</evidence>
<dbReference type="AlphaFoldDB" id="A0A9D1IK35"/>